<reference evidence="2 3" key="1">
    <citation type="submission" date="2020-12" db="EMBL/GenBank/DDBJ databases">
        <title>Brachybacterium sp. MASK1Z-5, whole genome shotgun sequence.</title>
        <authorList>
            <person name="Tuo L."/>
        </authorList>
    </citation>
    <scope>NUCLEOTIDE SEQUENCE [LARGE SCALE GENOMIC DNA]</scope>
    <source>
        <strain evidence="2 3">MASK1Z-5</strain>
    </source>
</reference>
<dbReference type="Proteomes" id="UP000612352">
    <property type="component" value="Unassembled WGS sequence"/>
</dbReference>
<comment type="caution">
    <text evidence="2">The sequence shown here is derived from an EMBL/GenBank/DDBJ whole genome shotgun (WGS) entry which is preliminary data.</text>
</comment>
<evidence type="ECO:0000313" key="3">
    <source>
        <dbReference type="Proteomes" id="UP000612352"/>
    </source>
</evidence>
<feature type="compositionally biased region" description="Basic and acidic residues" evidence="1">
    <location>
        <begin position="38"/>
        <end position="49"/>
    </location>
</feature>
<proteinExistence type="predicted"/>
<evidence type="ECO:0000313" key="2">
    <source>
        <dbReference type="EMBL" id="MBK0330283.1"/>
    </source>
</evidence>
<dbReference type="RefSeq" id="WP_200500910.1">
    <property type="nucleotide sequence ID" value="NZ_JAEDAJ010000001.1"/>
</dbReference>
<organism evidence="2 3">
    <name type="scientific">Brachybacterium halotolerans</name>
    <dbReference type="NCBI Taxonomy" id="2795215"/>
    <lineage>
        <taxon>Bacteria</taxon>
        <taxon>Bacillati</taxon>
        <taxon>Actinomycetota</taxon>
        <taxon>Actinomycetes</taxon>
        <taxon>Micrococcales</taxon>
        <taxon>Dermabacteraceae</taxon>
        <taxon>Brachybacterium</taxon>
    </lineage>
</organism>
<dbReference type="EMBL" id="JAEDAJ010000001">
    <property type="protein sequence ID" value="MBK0330283.1"/>
    <property type="molecule type" value="Genomic_DNA"/>
</dbReference>
<protein>
    <submittedName>
        <fullName evidence="2">Uncharacterized protein</fullName>
    </submittedName>
</protein>
<evidence type="ECO:0000256" key="1">
    <source>
        <dbReference type="SAM" id="MobiDB-lite"/>
    </source>
</evidence>
<gene>
    <name evidence="2" type="ORF">I8D64_02565</name>
</gene>
<sequence length="78" mass="8598">MTPKRSDDPAAREREEHAPAPSDYWDEARRHAAIPAEIRIDPGSRRTDSEESESDCDASEESPESSRGNADTGRGESL</sequence>
<feature type="region of interest" description="Disordered" evidence="1">
    <location>
        <begin position="1"/>
        <end position="78"/>
    </location>
</feature>
<keyword evidence="3" id="KW-1185">Reference proteome</keyword>
<feature type="compositionally biased region" description="Basic and acidic residues" evidence="1">
    <location>
        <begin position="1"/>
        <end position="18"/>
    </location>
</feature>
<accession>A0ABS1B6L8</accession>
<feature type="compositionally biased region" description="Acidic residues" evidence="1">
    <location>
        <begin position="50"/>
        <end position="63"/>
    </location>
</feature>
<name>A0ABS1B6L8_9MICO</name>